<dbReference type="Pfam" id="PF00873">
    <property type="entry name" value="ACR_tran"/>
    <property type="match status" value="1"/>
</dbReference>
<dbReference type="InterPro" id="IPR004763">
    <property type="entry name" value="CusA-like"/>
</dbReference>
<dbReference type="Proteomes" id="UP000198901">
    <property type="component" value="Unassembled WGS sequence"/>
</dbReference>
<dbReference type="STRING" id="563176.SAMN04488090_0181"/>
<dbReference type="OrthoDB" id="636130at2"/>
<dbReference type="SUPFAM" id="SSF82714">
    <property type="entry name" value="Multidrug efflux transporter AcrB TolC docking domain, DN and DC subdomains"/>
    <property type="match status" value="2"/>
</dbReference>
<reference evidence="9 10" key="1">
    <citation type="submission" date="2016-10" db="EMBL/GenBank/DDBJ databases">
        <authorList>
            <person name="de Groot N.N."/>
        </authorList>
    </citation>
    <scope>NUCLEOTIDE SEQUENCE [LARGE SCALE GENOMIC DNA]</scope>
    <source>
        <strain evidence="9 10">DSM 21668</strain>
    </source>
</reference>
<dbReference type="SUPFAM" id="SSF56954">
    <property type="entry name" value="Outer membrane efflux proteins (OEP)"/>
    <property type="match status" value="1"/>
</dbReference>
<name>A0A1G9HS11_9BACT</name>
<dbReference type="Gene3D" id="3.30.70.1430">
    <property type="entry name" value="Multidrug efflux transporter AcrB pore domain"/>
    <property type="match status" value="2"/>
</dbReference>
<feature type="transmembrane region" description="Helical" evidence="8">
    <location>
        <begin position="398"/>
        <end position="418"/>
    </location>
</feature>
<feature type="transmembrane region" description="Helical" evidence="8">
    <location>
        <begin position="962"/>
        <end position="983"/>
    </location>
</feature>
<feature type="transmembrane region" description="Helical" evidence="8">
    <location>
        <begin position="338"/>
        <end position="357"/>
    </location>
</feature>
<dbReference type="PANTHER" id="PTHR32063:SF24">
    <property type="entry name" value="CATION EFFLUX SYSTEM (ACRB_ACRD_ACRF FAMILY)"/>
    <property type="match status" value="1"/>
</dbReference>
<dbReference type="Gene3D" id="3.30.70.1320">
    <property type="entry name" value="Multidrug efflux transporter AcrB pore domain like"/>
    <property type="match status" value="1"/>
</dbReference>
<dbReference type="SUPFAM" id="SSF82693">
    <property type="entry name" value="Multidrug efflux transporter AcrB pore domain, PN1, PN2, PC1 and PC2 subdomains"/>
    <property type="match status" value="3"/>
</dbReference>
<evidence type="ECO:0000256" key="7">
    <source>
        <dbReference type="ARBA" id="ARBA00023136"/>
    </source>
</evidence>
<dbReference type="Gene3D" id="3.30.70.1440">
    <property type="entry name" value="Multidrug efflux transporter AcrB pore domain"/>
    <property type="match status" value="1"/>
</dbReference>
<keyword evidence="10" id="KW-1185">Reference proteome</keyword>
<feature type="transmembrane region" description="Helical" evidence="8">
    <location>
        <begin position="995"/>
        <end position="1017"/>
    </location>
</feature>
<dbReference type="EMBL" id="FNGS01000001">
    <property type="protein sequence ID" value="SDL15740.1"/>
    <property type="molecule type" value="Genomic_DNA"/>
</dbReference>
<dbReference type="Gene3D" id="1.20.1640.10">
    <property type="entry name" value="Multidrug efflux transporter AcrB transmembrane domain"/>
    <property type="match status" value="2"/>
</dbReference>
<keyword evidence="4" id="KW-1003">Cell membrane</keyword>
<keyword evidence="5 8" id="KW-0812">Transmembrane</keyword>
<evidence type="ECO:0000256" key="6">
    <source>
        <dbReference type="ARBA" id="ARBA00022989"/>
    </source>
</evidence>
<dbReference type="GO" id="GO:0015562">
    <property type="term" value="F:efflux transmembrane transporter activity"/>
    <property type="evidence" value="ECO:0007669"/>
    <property type="project" value="InterPro"/>
</dbReference>
<dbReference type="InterPro" id="IPR027463">
    <property type="entry name" value="AcrB_DN_DC_subdom"/>
</dbReference>
<evidence type="ECO:0000256" key="8">
    <source>
        <dbReference type="SAM" id="Phobius"/>
    </source>
</evidence>
<dbReference type="SUPFAM" id="SSF82866">
    <property type="entry name" value="Multidrug efflux transporter AcrB transmembrane domain"/>
    <property type="match status" value="2"/>
</dbReference>
<feature type="transmembrane region" description="Helical" evidence="8">
    <location>
        <begin position="528"/>
        <end position="546"/>
    </location>
</feature>
<dbReference type="InterPro" id="IPR001036">
    <property type="entry name" value="Acrflvin-R"/>
</dbReference>
<evidence type="ECO:0000313" key="9">
    <source>
        <dbReference type="EMBL" id="SDL15740.1"/>
    </source>
</evidence>
<keyword evidence="7 8" id="KW-0472">Membrane</keyword>
<organism evidence="9 10">
    <name type="scientific">Siphonobacter aquaeclarae</name>
    <dbReference type="NCBI Taxonomy" id="563176"/>
    <lineage>
        <taxon>Bacteria</taxon>
        <taxon>Pseudomonadati</taxon>
        <taxon>Bacteroidota</taxon>
        <taxon>Cytophagia</taxon>
        <taxon>Cytophagales</taxon>
        <taxon>Cytophagaceae</taxon>
        <taxon>Siphonobacter</taxon>
    </lineage>
</organism>
<dbReference type="GO" id="GO:0008324">
    <property type="term" value="F:monoatomic cation transmembrane transporter activity"/>
    <property type="evidence" value="ECO:0007669"/>
    <property type="project" value="InterPro"/>
</dbReference>
<accession>A0A1G9HS11</accession>
<dbReference type="RefSeq" id="WP_093196584.1">
    <property type="nucleotide sequence ID" value="NZ_FNGS01000001.1"/>
</dbReference>
<keyword evidence="3" id="KW-0813">Transport</keyword>
<dbReference type="GO" id="GO:0042910">
    <property type="term" value="F:xenobiotic transmembrane transporter activity"/>
    <property type="evidence" value="ECO:0007669"/>
    <property type="project" value="TreeGrafter"/>
</dbReference>
<feature type="transmembrane region" description="Helical" evidence="8">
    <location>
        <begin position="915"/>
        <end position="941"/>
    </location>
</feature>
<comment type="similarity">
    <text evidence="2">Belongs to the resistance-nodulation-cell division (RND) (TC 2.A.6) family.</text>
</comment>
<gene>
    <name evidence="9" type="ORF">SAMN04488090_0181</name>
</gene>
<evidence type="ECO:0000256" key="4">
    <source>
        <dbReference type="ARBA" id="ARBA00022475"/>
    </source>
</evidence>
<protein>
    <submittedName>
        <fullName evidence="9">Cobalt-zinc-cadmium resistance protein CzcA</fullName>
    </submittedName>
</protein>
<feature type="transmembrane region" description="Helical" evidence="8">
    <location>
        <begin position="1029"/>
        <end position="1050"/>
    </location>
</feature>
<evidence type="ECO:0000256" key="5">
    <source>
        <dbReference type="ARBA" id="ARBA00022692"/>
    </source>
</evidence>
<feature type="transmembrane region" description="Helical" evidence="8">
    <location>
        <begin position="12"/>
        <end position="32"/>
    </location>
</feature>
<feature type="transmembrane region" description="Helical" evidence="8">
    <location>
        <begin position="865"/>
        <end position="884"/>
    </location>
</feature>
<dbReference type="PANTHER" id="PTHR32063">
    <property type="match status" value="1"/>
</dbReference>
<evidence type="ECO:0000256" key="3">
    <source>
        <dbReference type="ARBA" id="ARBA00022448"/>
    </source>
</evidence>
<comment type="subcellular location">
    <subcellularLocation>
        <location evidence="1">Cell membrane</location>
        <topology evidence="1">Multi-pass membrane protein</topology>
    </subcellularLocation>
</comment>
<keyword evidence="6 8" id="KW-1133">Transmembrane helix</keyword>
<dbReference type="NCBIfam" id="TIGR00914">
    <property type="entry name" value="2A0601"/>
    <property type="match status" value="1"/>
</dbReference>
<dbReference type="Gene3D" id="1.20.1600.10">
    <property type="entry name" value="Outer membrane efflux proteins (OEP)"/>
    <property type="match status" value="1"/>
</dbReference>
<evidence type="ECO:0000313" key="10">
    <source>
        <dbReference type="Proteomes" id="UP000198901"/>
    </source>
</evidence>
<feature type="transmembrane region" description="Helical" evidence="8">
    <location>
        <begin position="472"/>
        <end position="495"/>
    </location>
</feature>
<dbReference type="Gene3D" id="3.30.2090.10">
    <property type="entry name" value="Multidrug efflux transporter AcrB TolC docking domain, DN and DC subdomains"/>
    <property type="match status" value="2"/>
</dbReference>
<feature type="transmembrane region" description="Helical" evidence="8">
    <location>
        <begin position="364"/>
        <end position="386"/>
    </location>
</feature>
<evidence type="ECO:0000256" key="2">
    <source>
        <dbReference type="ARBA" id="ARBA00010942"/>
    </source>
</evidence>
<proteinExistence type="inferred from homology"/>
<feature type="transmembrane region" description="Helical" evidence="8">
    <location>
        <begin position="891"/>
        <end position="909"/>
    </location>
</feature>
<feature type="transmembrane region" description="Helical" evidence="8">
    <location>
        <begin position="439"/>
        <end position="460"/>
    </location>
</feature>
<evidence type="ECO:0000256" key="1">
    <source>
        <dbReference type="ARBA" id="ARBA00004651"/>
    </source>
</evidence>
<dbReference type="PRINTS" id="PR00702">
    <property type="entry name" value="ACRIFLAVINRP"/>
</dbReference>
<sequence length="1420" mass="155752">MIQSLIGFSIRNKLIVASGVVALVAWGIYAFFRLPIDANPDITNNQVQVITQAPSLAAQEVEQFITFPLETGLRNVAGVTEIRSVSRFGLSVITVVFDDDVDTHLARQLVGEKLRESDFLAGVTPQMAPITTGLGEIYQYVLRPAPGYEDRYTPAELRTIQDWIVKRQLAGVPGVVDISSIGGYLRQYEVSIDPDRLKALNTTVSEVFAALATNNENTGGSYIEKGPEVFFIRGEGMVRTEAEIGQVVVKTINQTPLLIRDVADVRIGHAVRYGAMTRNGEGEVVGGIVLMLKGASSEKTIQAVKERVVQIRKTLPKGLVLEPFLDRTVLIDKAIRTVAQNLLEGGVIVILVLLVLLGNIRAGLIVASVIPLCLLFALGLMHTFGVSANLMSLGAIDFGLLVDGAVIIVEGTIFYLAHRTTAAPMDEVAGESAGRMMKSALFGQLIILIVYFPILSLTGIEGKMFRPMALTVGFALIGAMLLCVTYVPAVTAAFLRPDTRESAFAERLMHGLQRAYRPLIRFALRRRAVVLAVSVMLLIVSGIAFSRMGGEFIPNLDEGDMAISLTLKPGTSLSQTIETTGQIERILKTSFPEVKEVVSKIGTAEIPTDPMPIEAADIIVLLKEPSEWVTAHDKPALLARMKRALETLPGVNLEFTQPIQLRFNELMTGVKSDIAVKIYGEELDTLYRRANEVAGHLRAIPGAADIKVEQIVGLPQMLVSYNRARIAEYGMNVAALNRILKTAFAGEVAGSVYEGEKRFDLVVRLDSARRRDITDIRQMFVDLPSGNQVPLEELATIRYSKAPMQISRDNARRRITIGINARGRDVESLVREIQATVGAKVRLPPNYYITYGGQFENLVKAKSRLMVAVPVSLLLIFVLLFFTFRSVRQALMVFSAIPFSAIGGIWALWLRGLPFSISAGVGFIALFGIAVLNGIVLVSYFNQLKEEGYTHLIRRILTGTSVRFRPVVMTAAVASLGFLPMAISSSAGAEVQRPLATVVIGGLVSATLLTLVVLPVLYSLFGERKLRRVPVAVMLLIGAGLSLSAEAQVVPLPEAIREAKERNGHLLSAGMTLRAQEQLKGAAVDIPKTTVDYQRGQIQGSPNDYALTVGQSVSLPGVYRSQRRYLEAQTEAARAGRALTEAELVRDVRLAYYHLLYLHAKRKLLTEQDTLFANVLRAASVRLRTGETNALEEISARARHEGVRNQIRTLETALESVRLRLGMLLQRPEGIEADTTVPLILRPAGAGTSRPLSDVLAAETEAERRKIAVEKSRMLPDLRFSYLNQSIERQRGFQAVQGGVSIPLVSGWYRSRIRAAESAAQAREAENTYQTLQLDRNIAILRKQQTRYNASLNYYLENALPQASAILENARKSYLSGEIDYLGFAQASWQAWQIREQYLDEVAAANQNTIELEALSLPQP</sequence>
<dbReference type="GO" id="GO:0005886">
    <property type="term" value="C:plasma membrane"/>
    <property type="evidence" value="ECO:0007669"/>
    <property type="project" value="UniProtKB-SubCell"/>
</dbReference>